<comment type="caution">
    <text evidence="2">The sequence shown here is derived from an EMBL/GenBank/DDBJ whole genome shotgun (WGS) entry which is preliminary data.</text>
</comment>
<organism evidence="2 3">
    <name type="scientific">Alectoria fallacina</name>
    <dbReference type="NCBI Taxonomy" id="1903189"/>
    <lineage>
        <taxon>Eukaryota</taxon>
        <taxon>Fungi</taxon>
        <taxon>Dikarya</taxon>
        <taxon>Ascomycota</taxon>
        <taxon>Pezizomycotina</taxon>
        <taxon>Lecanoromycetes</taxon>
        <taxon>OSLEUM clade</taxon>
        <taxon>Lecanoromycetidae</taxon>
        <taxon>Lecanorales</taxon>
        <taxon>Lecanorineae</taxon>
        <taxon>Parmeliaceae</taxon>
        <taxon>Alectoria</taxon>
    </lineage>
</organism>
<gene>
    <name evidence="2" type="ORF">ALECFALPRED_006384</name>
</gene>
<reference evidence="2" key="1">
    <citation type="submission" date="2021-03" db="EMBL/GenBank/DDBJ databases">
        <authorList>
            <person name="Tagirdzhanova G."/>
        </authorList>
    </citation>
    <scope>NUCLEOTIDE SEQUENCE</scope>
</reference>
<evidence type="ECO:0000256" key="1">
    <source>
        <dbReference type="SAM" id="MobiDB-lite"/>
    </source>
</evidence>
<feature type="region of interest" description="Disordered" evidence="1">
    <location>
        <begin position="91"/>
        <end position="178"/>
    </location>
</feature>
<evidence type="ECO:0000313" key="3">
    <source>
        <dbReference type="Proteomes" id="UP000664203"/>
    </source>
</evidence>
<evidence type="ECO:0000313" key="2">
    <source>
        <dbReference type="EMBL" id="CAF9935419.1"/>
    </source>
</evidence>
<proteinExistence type="predicted"/>
<sequence length="269" mass="30121">MPKRHPLQERDSCRRDSKMPELDLATDRVYGDDASPQRQTTPQPDHGIALPNRESYKVAREMLQAGTPFEEVVEMFAEVFGPQELMRVMQETEAREAEVEGGAEGRLLVRHESSPSQHEHPASDEWESYDEDEWHYAKEDAILDEAPGAPEAPVPAPSTHTETSTDSPAKENVEPSVPISQATFVRALKDSDPGSKPYFRPGDVLRIIGVRRRGDLYFELLPLKPPGEAGRALRGDFQVADQAAVDRVGKEAGTDKERDCFRCAVEWED</sequence>
<feature type="compositionally biased region" description="Basic and acidic residues" evidence="1">
    <location>
        <begin position="1"/>
        <end position="31"/>
    </location>
</feature>
<dbReference type="Proteomes" id="UP000664203">
    <property type="component" value="Unassembled WGS sequence"/>
</dbReference>
<dbReference type="AlphaFoldDB" id="A0A8H3G2K8"/>
<dbReference type="EMBL" id="CAJPDR010000406">
    <property type="protein sequence ID" value="CAF9935419.1"/>
    <property type="molecule type" value="Genomic_DNA"/>
</dbReference>
<feature type="compositionally biased region" description="Basic and acidic residues" evidence="1">
    <location>
        <begin position="107"/>
        <end position="123"/>
    </location>
</feature>
<feature type="compositionally biased region" description="Acidic residues" evidence="1">
    <location>
        <begin position="124"/>
        <end position="133"/>
    </location>
</feature>
<accession>A0A8H3G2K8</accession>
<dbReference type="OrthoDB" id="5395609at2759"/>
<keyword evidence="3" id="KW-1185">Reference proteome</keyword>
<feature type="compositionally biased region" description="Polar residues" evidence="1">
    <location>
        <begin position="158"/>
        <end position="167"/>
    </location>
</feature>
<feature type="region of interest" description="Disordered" evidence="1">
    <location>
        <begin position="1"/>
        <end position="50"/>
    </location>
</feature>
<name>A0A8H3G2K8_9LECA</name>
<protein>
    <submittedName>
        <fullName evidence="2">Uncharacterized protein</fullName>
    </submittedName>
</protein>